<comment type="caution">
    <text evidence="1">The sequence shown here is derived from an EMBL/GenBank/DDBJ whole genome shotgun (WGS) entry which is preliminary data.</text>
</comment>
<name>A0AAV7NRT7_PLEWA</name>
<evidence type="ECO:0000313" key="1">
    <source>
        <dbReference type="EMBL" id="KAJ1117685.1"/>
    </source>
</evidence>
<dbReference type="EMBL" id="JANPWB010000012">
    <property type="protein sequence ID" value="KAJ1117685.1"/>
    <property type="molecule type" value="Genomic_DNA"/>
</dbReference>
<reference evidence="1" key="1">
    <citation type="journal article" date="2022" name="bioRxiv">
        <title>Sequencing and chromosome-scale assembly of the giantPleurodeles waltlgenome.</title>
        <authorList>
            <person name="Brown T."/>
            <person name="Elewa A."/>
            <person name="Iarovenko S."/>
            <person name="Subramanian E."/>
            <person name="Araus A.J."/>
            <person name="Petzold A."/>
            <person name="Susuki M."/>
            <person name="Suzuki K.-i.T."/>
            <person name="Hayashi T."/>
            <person name="Toyoda A."/>
            <person name="Oliveira C."/>
            <person name="Osipova E."/>
            <person name="Leigh N.D."/>
            <person name="Simon A."/>
            <person name="Yun M.H."/>
        </authorList>
    </citation>
    <scope>NUCLEOTIDE SEQUENCE</scope>
    <source>
        <strain evidence="1">20211129_DDA</strain>
        <tissue evidence="1">Liver</tissue>
    </source>
</reference>
<dbReference type="AlphaFoldDB" id="A0AAV7NRT7"/>
<proteinExistence type="predicted"/>
<keyword evidence="2" id="KW-1185">Reference proteome</keyword>
<evidence type="ECO:0000313" key="2">
    <source>
        <dbReference type="Proteomes" id="UP001066276"/>
    </source>
</evidence>
<organism evidence="1 2">
    <name type="scientific">Pleurodeles waltl</name>
    <name type="common">Iberian ribbed newt</name>
    <dbReference type="NCBI Taxonomy" id="8319"/>
    <lineage>
        <taxon>Eukaryota</taxon>
        <taxon>Metazoa</taxon>
        <taxon>Chordata</taxon>
        <taxon>Craniata</taxon>
        <taxon>Vertebrata</taxon>
        <taxon>Euteleostomi</taxon>
        <taxon>Amphibia</taxon>
        <taxon>Batrachia</taxon>
        <taxon>Caudata</taxon>
        <taxon>Salamandroidea</taxon>
        <taxon>Salamandridae</taxon>
        <taxon>Pleurodelinae</taxon>
        <taxon>Pleurodeles</taxon>
    </lineage>
</organism>
<dbReference type="Proteomes" id="UP001066276">
    <property type="component" value="Chromosome 8"/>
</dbReference>
<accession>A0AAV7NRT7</accession>
<sequence>MAAEASTQCGTCGLVAGKLTYSASGTRSTCSISAYAEILKARRLCSKDASLGTQRVSAVGWNVGVAGCSRWQNRNPTAEKAQEEEAVNWKTLVATERYGGLQNRFSQVSSLFPRSGNTASTPVRPHWLHHATAPQHSNPHIAFQVLIHLDHTHSRAEERVACTYHISNTVLIGPIPANPSTCSRDAAHEQP</sequence>
<protein>
    <submittedName>
        <fullName evidence="1">Uncharacterized protein</fullName>
    </submittedName>
</protein>
<gene>
    <name evidence="1" type="ORF">NDU88_005882</name>
</gene>